<evidence type="ECO:0000313" key="6">
    <source>
        <dbReference type="Proteomes" id="UP000054925"/>
    </source>
</evidence>
<evidence type="ECO:0000256" key="3">
    <source>
        <dbReference type="RuleBase" id="RU000363"/>
    </source>
</evidence>
<keyword evidence="4" id="KW-1133">Transmembrane helix</keyword>
<dbReference type="CDD" id="cd05360">
    <property type="entry name" value="SDR_c3"/>
    <property type="match status" value="1"/>
</dbReference>
<name>A0A158KM75_9BURK</name>
<dbReference type="PANTHER" id="PTHR44196:SF1">
    <property type="entry name" value="DEHYDROGENASE_REDUCTASE SDR FAMILY MEMBER 7B"/>
    <property type="match status" value="1"/>
</dbReference>
<dbReference type="NCBIfam" id="NF005495">
    <property type="entry name" value="PRK07109.1"/>
    <property type="match status" value="1"/>
</dbReference>
<feature type="transmembrane region" description="Helical" evidence="4">
    <location>
        <begin position="327"/>
        <end position="345"/>
    </location>
</feature>
<keyword evidence="6" id="KW-1185">Reference proteome</keyword>
<sequence length="354" mass="37923">MLLVEHIPLPELTDMRLKLKPLHQQVIVITGATSGIGLVTARFAARKGARLMLIARDERALKKVANELSARGAFVAYAAADVGDEVALERAADAAVKHFGGFDTWVNNAGGSVYGFSEEVPLEDQRKLFETNFWGVVHGSLIAVRHLKKRGGGALINLGSELSDVAVPLQGSYVASKHAVKGYTDTLRLELINEGAPVSVTLIKPAGIDTLFVQHARNHLDVEPKLPPPVYAPDIVAKAILHAATRPEREIYVGGASRGTVAFGRAAPDLFDRFMGKLGVAAQVTKEPKRNGDALYKGAGSLLERSGKNGPVLESSLYTRARLNQRATAGVMLAGAAALLIASMAKRYVNQRRV</sequence>
<accession>A0A158KM75</accession>
<dbReference type="PRINTS" id="PR00081">
    <property type="entry name" value="GDHRDH"/>
</dbReference>
<dbReference type="PROSITE" id="PS00061">
    <property type="entry name" value="ADH_SHORT"/>
    <property type="match status" value="1"/>
</dbReference>
<evidence type="ECO:0000256" key="1">
    <source>
        <dbReference type="ARBA" id="ARBA00006484"/>
    </source>
</evidence>
<protein>
    <submittedName>
        <fullName evidence="5">Short chain dehydrogenase</fullName>
    </submittedName>
</protein>
<dbReference type="Gene3D" id="3.40.50.720">
    <property type="entry name" value="NAD(P)-binding Rossmann-like Domain"/>
    <property type="match status" value="1"/>
</dbReference>
<dbReference type="SUPFAM" id="SSF51735">
    <property type="entry name" value="NAD(P)-binding Rossmann-fold domains"/>
    <property type="match status" value="1"/>
</dbReference>
<dbReference type="InterPro" id="IPR036291">
    <property type="entry name" value="NAD(P)-bd_dom_sf"/>
</dbReference>
<dbReference type="PANTHER" id="PTHR44196">
    <property type="entry name" value="DEHYDROGENASE/REDUCTASE SDR FAMILY MEMBER 7B"/>
    <property type="match status" value="1"/>
</dbReference>
<evidence type="ECO:0000313" key="5">
    <source>
        <dbReference type="EMBL" id="SAL82237.1"/>
    </source>
</evidence>
<dbReference type="AlphaFoldDB" id="A0A158KM75"/>
<organism evidence="5 6">
    <name type="scientific">Caballeronia terrestris</name>
    <dbReference type="NCBI Taxonomy" id="1226301"/>
    <lineage>
        <taxon>Bacteria</taxon>
        <taxon>Pseudomonadati</taxon>
        <taxon>Pseudomonadota</taxon>
        <taxon>Betaproteobacteria</taxon>
        <taxon>Burkholderiales</taxon>
        <taxon>Burkholderiaceae</taxon>
        <taxon>Caballeronia</taxon>
    </lineage>
</organism>
<dbReference type="PRINTS" id="PR00080">
    <property type="entry name" value="SDRFAMILY"/>
</dbReference>
<gene>
    <name evidence="5" type="ORF">AWB67_06066</name>
</gene>
<dbReference type="GO" id="GO:0016020">
    <property type="term" value="C:membrane"/>
    <property type="evidence" value="ECO:0007669"/>
    <property type="project" value="TreeGrafter"/>
</dbReference>
<evidence type="ECO:0000256" key="4">
    <source>
        <dbReference type="SAM" id="Phobius"/>
    </source>
</evidence>
<proteinExistence type="inferred from homology"/>
<reference evidence="5" key="1">
    <citation type="submission" date="2016-01" db="EMBL/GenBank/DDBJ databases">
        <authorList>
            <person name="Peeters C."/>
        </authorList>
    </citation>
    <scope>NUCLEOTIDE SEQUENCE [LARGE SCALE GENOMIC DNA]</scope>
    <source>
        <strain evidence="5">LMG 22937</strain>
    </source>
</reference>
<dbReference type="Proteomes" id="UP000054925">
    <property type="component" value="Unassembled WGS sequence"/>
</dbReference>
<keyword evidence="4" id="KW-0472">Membrane</keyword>
<comment type="caution">
    <text evidence="5">The sequence shown here is derived from an EMBL/GenBank/DDBJ whole genome shotgun (WGS) entry which is preliminary data.</text>
</comment>
<comment type="similarity">
    <text evidence="1 3">Belongs to the short-chain dehydrogenases/reductases (SDR) family.</text>
</comment>
<dbReference type="InterPro" id="IPR020904">
    <property type="entry name" value="Sc_DH/Rdtase_CS"/>
</dbReference>
<keyword evidence="4" id="KW-0812">Transmembrane</keyword>
<dbReference type="EMBL" id="FCOL02000073">
    <property type="protein sequence ID" value="SAL82237.1"/>
    <property type="molecule type" value="Genomic_DNA"/>
</dbReference>
<dbReference type="GO" id="GO:0016491">
    <property type="term" value="F:oxidoreductase activity"/>
    <property type="evidence" value="ECO:0007669"/>
    <property type="project" value="UniProtKB-KW"/>
</dbReference>
<evidence type="ECO:0000256" key="2">
    <source>
        <dbReference type="ARBA" id="ARBA00023002"/>
    </source>
</evidence>
<keyword evidence="2" id="KW-0560">Oxidoreductase</keyword>
<dbReference type="InterPro" id="IPR002347">
    <property type="entry name" value="SDR_fam"/>
</dbReference>
<dbReference type="Pfam" id="PF00106">
    <property type="entry name" value="adh_short"/>
    <property type="match status" value="1"/>
</dbReference>